<protein>
    <recommendedName>
        <fullName evidence="5">CSD domain-containing protein</fullName>
    </recommendedName>
</protein>
<dbReference type="PRINTS" id="PR00050">
    <property type="entry name" value="COLDSHOCK"/>
</dbReference>
<evidence type="ECO:0000256" key="2">
    <source>
        <dbReference type="ARBA" id="ARBA00023125"/>
    </source>
</evidence>
<gene>
    <name evidence="6" type="ORF">LCGC14_3077810</name>
</gene>
<dbReference type="PANTHER" id="PTHR46565:SF20">
    <property type="entry name" value="COLD SHOCK DOMAIN-CONTAINING PROTEIN 4"/>
    <property type="match status" value="1"/>
</dbReference>
<sequence length="53" mass="6164">MSEVRESGIVEKFDARRGFGFITREDDKPNIFVHYTNINGEGYKELKPDEKVT</sequence>
<proteinExistence type="predicted"/>
<evidence type="ECO:0000256" key="1">
    <source>
        <dbReference type="ARBA" id="ARBA00023015"/>
    </source>
</evidence>
<name>A0A0F8X2N8_9ZZZZ</name>
<dbReference type="SUPFAM" id="SSF50249">
    <property type="entry name" value="Nucleic acid-binding proteins"/>
    <property type="match status" value="1"/>
</dbReference>
<keyword evidence="1" id="KW-0805">Transcription regulation</keyword>
<comment type="caution">
    <text evidence="6">The sequence shown here is derived from an EMBL/GenBank/DDBJ whole genome shotgun (WGS) entry which is preliminary data.</text>
</comment>
<evidence type="ECO:0000313" key="6">
    <source>
        <dbReference type="EMBL" id="KKK55115.1"/>
    </source>
</evidence>
<dbReference type="CDD" id="cd04458">
    <property type="entry name" value="CSP_CDS"/>
    <property type="match status" value="1"/>
</dbReference>
<dbReference type="InterPro" id="IPR002059">
    <property type="entry name" value="CSP_DNA-bd"/>
</dbReference>
<accession>A0A0F8X2N8</accession>
<dbReference type="PROSITE" id="PS51857">
    <property type="entry name" value="CSD_2"/>
    <property type="match status" value="1"/>
</dbReference>
<dbReference type="AlphaFoldDB" id="A0A0F8X2N8"/>
<evidence type="ECO:0000259" key="5">
    <source>
        <dbReference type="PROSITE" id="PS51857"/>
    </source>
</evidence>
<dbReference type="Gene3D" id="2.40.50.140">
    <property type="entry name" value="Nucleic acid-binding proteins"/>
    <property type="match status" value="1"/>
</dbReference>
<dbReference type="InterPro" id="IPR012156">
    <property type="entry name" value="Cold_shock_CspA"/>
</dbReference>
<dbReference type="PIRSF" id="PIRSF002599">
    <property type="entry name" value="Cold_shock_A"/>
    <property type="match status" value="1"/>
</dbReference>
<dbReference type="InterPro" id="IPR012340">
    <property type="entry name" value="NA-bd_OB-fold"/>
</dbReference>
<organism evidence="6">
    <name type="scientific">marine sediment metagenome</name>
    <dbReference type="NCBI Taxonomy" id="412755"/>
    <lineage>
        <taxon>unclassified sequences</taxon>
        <taxon>metagenomes</taxon>
        <taxon>ecological metagenomes</taxon>
    </lineage>
</organism>
<evidence type="ECO:0000256" key="4">
    <source>
        <dbReference type="ARBA" id="ARBA00023163"/>
    </source>
</evidence>
<dbReference type="EMBL" id="LAZR01065651">
    <property type="protein sequence ID" value="KKK55115.1"/>
    <property type="molecule type" value="Genomic_DNA"/>
</dbReference>
<dbReference type="GO" id="GO:0003677">
    <property type="term" value="F:DNA binding"/>
    <property type="evidence" value="ECO:0007669"/>
    <property type="project" value="UniProtKB-KW"/>
</dbReference>
<keyword evidence="4" id="KW-0804">Transcription</keyword>
<keyword evidence="3" id="KW-0010">Activator</keyword>
<dbReference type="PANTHER" id="PTHR46565">
    <property type="entry name" value="COLD SHOCK DOMAIN PROTEIN 2"/>
    <property type="match status" value="1"/>
</dbReference>
<reference evidence="6" key="1">
    <citation type="journal article" date="2015" name="Nature">
        <title>Complex archaea that bridge the gap between prokaryotes and eukaryotes.</title>
        <authorList>
            <person name="Spang A."/>
            <person name="Saw J.H."/>
            <person name="Jorgensen S.L."/>
            <person name="Zaremba-Niedzwiedzka K."/>
            <person name="Martijn J."/>
            <person name="Lind A.E."/>
            <person name="van Eijk R."/>
            <person name="Schleper C."/>
            <person name="Guy L."/>
            <person name="Ettema T.J."/>
        </authorList>
    </citation>
    <scope>NUCLEOTIDE SEQUENCE</scope>
</reference>
<feature type="non-terminal residue" evidence="6">
    <location>
        <position position="53"/>
    </location>
</feature>
<feature type="domain" description="CSD" evidence="5">
    <location>
        <begin position="5"/>
        <end position="53"/>
    </location>
</feature>
<keyword evidence="2" id="KW-0238">DNA-binding</keyword>
<evidence type="ECO:0000256" key="3">
    <source>
        <dbReference type="ARBA" id="ARBA00023159"/>
    </source>
</evidence>
<dbReference type="Pfam" id="PF00313">
    <property type="entry name" value="CSD"/>
    <property type="match status" value="1"/>
</dbReference>